<dbReference type="GO" id="GO:0032259">
    <property type="term" value="P:methylation"/>
    <property type="evidence" value="ECO:0007669"/>
    <property type="project" value="UniProtKB-KW"/>
</dbReference>
<dbReference type="AlphaFoldDB" id="A0A7Y1QJG8"/>
<gene>
    <name evidence="1" type="ORF">HBO30_30955</name>
</gene>
<dbReference type="SUPFAM" id="SSF53335">
    <property type="entry name" value="S-adenosyl-L-methionine-dependent methyltransferases"/>
    <property type="match status" value="1"/>
</dbReference>
<proteinExistence type="predicted"/>
<feature type="non-terminal residue" evidence="1">
    <location>
        <position position="55"/>
    </location>
</feature>
<dbReference type="EMBL" id="JAAQYI010000029">
    <property type="protein sequence ID" value="NNA83117.1"/>
    <property type="molecule type" value="Genomic_DNA"/>
</dbReference>
<dbReference type="GO" id="GO:0008168">
    <property type="term" value="F:methyltransferase activity"/>
    <property type="evidence" value="ECO:0007669"/>
    <property type="project" value="UniProtKB-KW"/>
</dbReference>
<evidence type="ECO:0000313" key="2">
    <source>
        <dbReference type="Proteomes" id="UP000586252"/>
    </source>
</evidence>
<keyword evidence="1" id="KW-0489">Methyltransferase</keyword>
<evidence type="ECO:0000313" key="1">
    <source>
        <dbReference type="EMBL" id="NNA83117.1"/>
    </source>
</evidence>
<protein>
    <submittedName>
        <fullName evidence="1">DNA cytosine methyltransferase</fullName>
    </submittedName>
</protein>
<reference evidence="1 2" key="1">
    <citation type="journal article" date="2020" name="Front. Microbiol.">
        <title>Genetic Organization of the aprX-lipA2 Operon Affects the Proteolytic Potential of Pseudomonas Species in Milk.</title>
        <authorList>
            <person name="Maier C."/>
            <person name="Huptas C."/>
            <person name="von Neubeck M."/>
            <person name="Scherer S."/>
            <person name="Wenning M."/>
            <person name="Lucking G."/>
        </authorList>
    </citation>
    <scope>NUCLEOTIDE SEQUENCE [LARGE SCALE GENOMIC DNA]</scope>
    <source>
        <strain evidence="1 2">WS 5404</strain>
    </source>
</reference>
<accession>A0A7Y1QJG8</accession>
<sequence length="55" mass="6088">MTITYGSVCSGIEAATQAWHPLGMRAAWFAEIEQFPSAVLAYRYPDVPNHGDMTK</sequence>
<keyword evidence="1" id="KW-0808">Transferase</keyword>
<comment type="caution">
    <text evidence="1">The sequence shown here is derived from an EMBL/GenBank/DDBJ whole genome shotgun (WGS) entry which is preliminary data.</text>
</comment>
<dbReference type="InterPro" id="IPR029063">
    <property type="entry name" value="SAM-dependent_MTases_sf"/>
</dbReference>
<name>A0A7Y1QJG8_9PSED</name>
<dbReference type="Proteomes" id="UP000586252">
    <property type="component" value="Unassembled WGS sequence"/>
</dbReference>
<dbReference type="Gene3D" id="3.40.50.150">
    <property type="entry name" value="Vaccinia Virus protein VP39"/>
    <property type="match status" value="1"/>
</dbReference>
<organism evidence="1 2">
    <name type="scientific">Pseudomonas lactis</name>
    <dbReference type="NCBI Taxonomy" id="1615674"/>
    <lineage>
        <taxon>Bacteria</taxon>
        <taxon>Pseudomonadati</taxon>
        <taxon>Pseudomonadota</taxon>
        <taxon>Gammaproteobacteria</taxon>
        <taxon>Pseudomonadales</taxon>
        <taxon>Pseudomonadaceae</taxon>
        <taxon>Pseudomonas</taxon>
    </lineage>
</organism>